<dbReference type="GO" id="GO:0006351">
    <property type="term" value="P:DNA-templated transcription"/>
    <property type="evidence" value="ECO:0007669"/>
    <property type="project" value="InterPro"/>
</dbReference>
<dbReference type="PANTHER" id="PTHR46910">
    <property type="entry name" value="TRANSCRIPTION FACTOR PDR1"/>
    <property type="match status" value="1"/>
</dbReference>
<dbReference type="InterPro" id="IPR007219">
    <property type="entry name" value="XnlR_reg_dom"/>
</dbReference>
<dbReference type="SMART" id="SM00906">
    <property type="entry name" value="Fungal_trans"/>
    <property type="match status" value="1"/>
</dbReference>
<dbReference type="OrthoDB" id="10261637at2759"/>
<dbReference type="EMBL" id="JACBAD010001950">
    <property type="protein sequence ID" value="KAF7126074.1"/>
    <property type="molecule type" value="Genomic_DNA"/>
</dbReference>
<proteinExistence type="predicted"/>
<comment type="caution">
    <text evidence="4">The sequence shown here is derived from an EMBL/GenBank/DDBJ whole genome shotgun (WGS) entry which is preliminary data.</text>
</comment>
<accession>A0A8H6PCR4</accession>
<feature type="compositionally biased region" description="Low complexity" evidence="2">
    <location>
        <begin position="576"/>
        <end position="593"/>
    </location>
</feature>
<feature type="region of interest" description="Disordered" evidence="2">
    <location>
        <begin position="350"/>
        <end position="370"/>
    </location>
</feature>
<feature type="region of interest" description="Disordered" evidence="2">
    <location>
        <begin position="1"/>
        <end position="28"/>
    </location>
</feature>
<feature type="compositionally biased region" description="Polar residues" evidence="2">
    <location>
        <begin position="594"/>
        <end position="603"/>
    </location>
</feature>
<evidence type="ECO:0000259" key="3">
    <source>
        <dbReference type="SMART" id="SM00906"/>
    </source>
</evidence>
<feature type="region of interest" description="Disordered" evidence="2">
    <location>
        <begin position="58"/>
        <end position="81"/>
    </location>
</feature>
<evidence type="ECO:0000256" key="2">
    <source>
        <dbReference type="SAM" id="MobiDB-lite"/>
    </source>
</evidence>
<organism evidence="4 6">
    <name type="scientific">Aspergillus hiratsukae</name>
    <dbReference type="NCBI Taxonomy" id="1194566"/>
    <lineage>
        <taxon>Eukaryota</taxon>
        <taxon>Fungi</taxon>
        <taxon>Dikarya</taxon>
        <taxon>Ascomycota</taxon>
        <taxon>Pezizomycotina</taxon>
        <taxon>Eurotiomycetes</taxon>
        <taxon>Eurotiomycetidae</taxon>
        <taxon>Eurotiales</taxon>
        <taxon>Aspergillaceae</taxon>
        <taxon>Aspergillus</taxon>
        <taxon>Aspergillus subgen. Fumigati</taxon>
    </lineage>
</organism>
<name>A0A8H6PCR4_9EURO</name>
<evidence type="ECO:0000313" key="4">
    <source>
        <dbReference type="EMBL" id="KAF7126074.1"/>
    </source>
</evidence>
<gene>
    <name evidence="4" type="ORF">CNMCM5793_002496</name>
    <name evidence="5" type="ORF">CNMCM6106_002357</name>
</gene>
<evidence type="ECO:0000313" key="5">
    <source>
        <dbReference type="EMBL" id="KAF7166614.1"/>
    </source>
</evidence>
<evidence type="ECO:0000313" key="6">
    <source>
        <dbReference type="Proteomes" id="UP000630445"/>
    </source>
</evidence>
<dbReference type="Pfam" id="PF04082">
    <property type="entry name" value="Fungal_trans"/>
    <property type="match status" value="1"/>
</dbReference>
<keyword evidence="1" id="KW-0539">Nucleus</keyword>
<evidence type="ECO:0000256" key="1">
    <source>
        <dbReference type="ARBA" id="ARBA00023242"/>
    </source>
</evidence>
<reference evidence="4" key="1">
    <citation type="submission" date="2020-06" db="EMBL/GenBank/DDBJ databases">
        <title>Draft genome sequences of strains closely related to Aspergillus parafelis and Aspergillus hiratsukae.</title>
        <authorList>
            <person name="Dos Santos R.A.C."/>
            <person name="Rivero-Menendez O."/>
            <person name="Steenwyk J.L."/>
            <person name="Mead M.E."/>
            <person name="Goldman G.H."/>
            <person name="Alastruey-Izquierdo A."/>
            <person name="Rokas A."/>
        </authorList>
    </citation>
    <scope>NUCLEOTIDE SEQUENCE</scope>
    <source>
        <strain evidence="4">CNM-CM5793</strain>
        <strain evidence="5">CNM-CM6106</strain>
    </source>
</reference>
<keyword evidence="6" id="KW-1185">Reference proteome</keyword>
<dbReference type="CDD" id="cd12148">
    <property type="entry name" value="fungal_TF_MHR"/>
    <property type="match status" value="1"/>
</dbReference>
<dbReference type="PANTHER" id="PTHR46910:SF9">
    <property type="entry name" value="MISCELLANEOUS ZN(II)2CYS6 TRANSCRIPTION FACTOR (EUROFUNG)"/>
    <property type="match status" value="1"/>
</dbReference>
<feature type="region of interest" description="Disordered" evidence="2">
    <location>
        <begin position="616"/>
        <end position="646"/>
    </location>
</feature>
<sequence>MDSSDLTPGPSEIGSLTAHSNEESQFVGSSSGVFFINTVRRAFSKDLDSSKITLPLPEDTLVGNDEAHADESPSTARSPSVSGLSASLSQWQYDSEIAHELGTAPPLDMARELMMVYFKVWHPLFPFLHGPSFLRAMELLYSDSHVAERHTHANIPSTSPDHRNACWTTIFQCVFNLASHLRPDLALPPESRIKSPGSMHSLLATPTRRQDLLSLQALLAAQLYLVAKMSLRTASTMGGCILRSMLHAGLHRCPFRYKELSTHDRQLRKRIFWCAYAIDRYLSQALGLPLGIQDSDIDVCAPGAHEVHSPGLHNVRATSEGSTPHVVANSPKEGTPASSTSAGIELAYPQHPQHHRHSSGNLDPGDHEQRQREIAFTSYVESGKLTGRALELFHKSILVRSVRRSSVLTLVTDVHKWWNSLSPDLQGNPSPQRPHDEPFHFGPFFTVLYHHLILLINRPSLSLPTSTPEFNSGLQTCIGAARGILSALRAQIDSKQALFWPGFLSAAWMAGLVLAFACQLRQYIWSKGSLEITDCLSFLRVMSTQWDTAKHCHRAVSLLAENIRHSFTSAQQPRISASNWTSTSTSNPNINSSRGEPSSPNAIANANKRRKLTSYEPSIPLPSASANAESIADQNPLDTPESGNVQLEPNTTIPNGTFPLDNSSATATALMDLDLNTVDLLQGANFDYLLDMFGQQYPSF</sequence>
<protein>
    <recommendedName>
        <fullName evidence="3">Xylanolytic transcriptional activator regulatory domain-containing protein</fullName>
    </recommendedName>
</protein>
<feature type="domain" description="Xylanolytic transcriptional activator regulatory" evidence="3">
    <location>
        <begin position="234"/>
        <end position="308"/>
    </location>
</feature>
<dbReference type="Proteomes" id="UP000630445">
    <property type="component" value="Unassembled WGS sequence"/>
</dbReference>
<feature type="compositionally biased region" description="Polar residues" evidence="2">
    <location>
        <begin position="624"/>
        <end position="646"/>
    </location>
</feature>
<dbReference type="InterPro" id="IPR050987">
    <property type="entry name" value="AtrR-like"/>
</dbReference>
<dbReference type="Proteomes" id="UP000662466">
    <property type="component" value="Unassembled WGS sequence"/>
</dbReference>
<dbReference type="GO" id="GO:0003677">
    <property type="term" value="F:DNA binding"/>
    <property type="evidence" value="ECO:0007669"/>
    <property type="project" value="InterPro"/>
</dbReference>
<dbReference type="EMBL" id="JACBAF010002136">
    <property type="protein sequence ID" value="KAF7166614.1"/>
    <property type="molecule type" value="Genomic_DNA"/>
</dbReference>
<feature type="region of interest" description="Disordered" evidence="2">
    <location>
        <begin position="574"/>
        <end position="603"/>
    </location>
</feature>
<dbReference type="GO" id="GO:0008270">
    <property type="term" value="F:zinc ion binding"/>
    <property type="evidence" value="ECO:0007669"/>
    <property type="project" value="InterPro"/>
</dbReference>
<dbReference type="GO" id="GO:0003700">
    <property type="term" value="F:DNA-binding transcription factor activity"/>
    <property type="evidence" value="ECO:0007669"/>
    <property type="project" value="InterPro"/>
</dbReference>
<dbReference type="AlphaFoldDB" id="A0A8H6PCR4"/>